<dbReference type="Gene3D" id="3.55.50.30">
    <property type="match status" value="1"/>
</dbReference>
<evidence type="ECO:0000259" key="1">
    <source>
        <dbReference type="Pfam" id="PF04773"/>
    </source>
</evidence>
<dbReference type="Pfam" id="PF16344">
    <property type="entry name" value="FecR_C"/>
    <property type="match status" value="1"/>
</dbReference>
<dbReference type="RefSeq" id="WP_337717226.1">
    <property type="nucleotide sequence ID" value="NZ_JBBEUB010000006.1"/>
</dbReference>
<evidence type="ECO:0000259" key="2">
    <source>
        <dbReference type="Pfam" id="PF16344"/>
    </source>
</evidence>
<keyword evidence="4" id="KW-1185">Reference proteome</keyword>
<name>A0ABU8NQD1_9SPHI</name>
<dbReference type="InterPro" id="IPR012373">
    <property type="entry name" value="Ferrdict_sens_TM"/>
</dbReference>
<reference evidence="3 4" key="1">
    <citation type="submission" date="2024-03" db="EMBL/GenBank/DDBJ databases">
        <title>Sequence of Lycoming College Course Isolates.</title>
        <authorList>
            <person name="Plotts O."/>
            <person name="Newman J."/>
        </authorList>
    </citation>
    <scope>NUCLEOTIDE SEQUENCE [LARGE SCALE GENOMIC DNA]</scope>
    <source>
        <strain evidence="3 4">CJB-3</strain>
    </source>
</reference>
<dbReference type="Proteomes" id="UP001378956">
    <property type="component" value="Unassembled WGS sequence"/>
</dbReference>
<comment type="caution">
    <text evidence="3">The sequence shown here is derived from an EMBL/GenBank/DDBJ whole genome shotgun (WGS) entry which is preliminary data.</text>
</comment>
<dbReference type="InterPro" id="IPR006860">
    <property type="entry name" value="FecR"/>
</dbReference>
<evidence type="ECO:0000313" key="4">
    <source>
        <dbReference type="Proteomes" id="UP001378956"/>
    </source>
</evidence>
<proteinExistence type="predicted"/>
<feature type="domain" description="Protein FecR C-terminal" evidence="2">
    <location>
        <begin position="263"/>
        <end position="330"/>
    </location>
</feature>
<dbReference type="Gene3D" id="2.60.120.1440">
    <property type="match status" value="1"/>
</dbReference>
<dbReference type="PANTHER" id="PTHR30273:SF2">
    <property type="entry name" value="PROTEIN FECR"/>
    <property type="match status" value="1"/>
</dbReference>
<dbReference type="EMBL" id="JBBEUB010000006">
    <property type="protein sequence ID" value="MEJ2904447.1"/>
    <property type="molecule type" value="Genomic_DNA"/>
</dbReference>
<sequence length="342" mass="39049">MEDNSYQLIIAYFEKTISDEELTELHEWLELHPNHQEQFRETMQILEASKSYFKKADEIEPTSWKLISIHIQKEEKGNIVNVGRKIHWLAYAASILIVGSMSLWWYKHTSYKESTAVEYTEIINPEGQQSKILLPDSSVIYLAGGSKIKYRKNFNGNKRSVSLDGEAFFDVKHRRRPFVIQSGEISTVVLGTSFNIKAFASDHKVTVTVNSGKVGVMNTIEGKSHLVRYLTPNEQIEINTITGLYAFDATEATDVSSWIKNHFVFYGVPIHEVMSSLEHRYGVRIEFIDSGIGNTRVTAKFKNMPLNNVMDELMVLSGLTYTKKNGNIYIYRANQKGGKTMN</sequence>
<dbReference type="Pfam" id="PF04773">
    <property type="entry name" value="FecR"/>
    <property type="match status" value="1"/>
</dbReference>
<organism evidence="3 4">
    <name type="scientific">Pedobacter panaciterrae</name>
    <dbReference type="NCBI Taxonomy" id="363849"/>
    <lineage>
        <taxon>Bacteria</taxon>
        <taxon>Pseudomonadati</taxon>
        <taxon>Bacteroidota</taxon>
        <taxon>Sphingobacteriia</taxon>
        <taxon>Sphingobacteriales</taxon>
        <taxon>Sphingobacteriaceae</taxon>
        <taxon>Pedobacter</taxon>
    </lineage>
</organism>
<dbReference type="PIRSF" id="PIRSF018266">
    <property type="entry name" value="FecR"/>
    <property type="match status" value="1"/>
</dbReference>
<dbReference type="PANTHER" id="PTHR30273">
    <property type="entry name" value="PERIPLASMIC SIGNAL SENSOR AND SIGMA FACTOR ACTIVATOR FECR-RELATED"/>
    <property type="match status" value="1"/>
</dbReference>
<evidence type="ECO:0000313" key="3">
    <source>
        <dbReference type="EMBL" id="MEJ2904447.1"/>
    </source>
</evidence>
<gene>
    <name evidence="3" type="ORF">WAE58_18540</name>
</gene>
<accession>A0ABU8NQD1</accession>
<dbReference type="InterPro" id="IPR032508">
    <property type="entry name" value="FecR_C"/>
</dbReference>
<feature type="domain" description="FecR protein" evidence="1">
    <location>
        <begin position="126"/>
        <end position="214"/>
    </location>
</feature>
<protein>
    <submittedName>
        <fullName evidence="3">FecR domain-containing protein</fullName>
    </submittedName>
</protein>